<keyword evidence="3" id="KW-1185">Reference proteome</keyword>
<feature type="compositionally biased region" description="Basic and acidic residues" evidence="1">
    <location>
        <begin position="122"/>
        <end position="133"/>
    </location>
</feature>
<comment type="caution">
    <text evidence="2">The sequence shown here is derived from an EMBL/GenBank/DDBJ whole genome shotgun (WGS) entry which is preliminary data.</text>
</comment>
<feature type="compositionally biased region" description="Basic and acidic residues" evidence="1">
    <location>
        <begin position="102"/>
        <end position="114"/>
    </location>
</feature>
<organism evidence="2 3">
    <name type="scientific">Elysia marginata</name>
    <dbReference type="NCBI Taxonomy" id="1093978"/>
    <lineage>
        <taxon>Eukaryota</taxon>
        <taxon>Metazoa</taxon>
        <taxon>Spiralia</taxon>
        <taxon>Lophotrochozoa</taxon>
        <taxon>Mollusca</taxon>
        <taxon>Gastropoda</taxon>
        <taxon>Heterobranchia</taxon>
        <taxon>Euthyneura</taxon>
        <taxon>Panpulmonata</taxon>
        <taxon>Sacoglossa</taxon>
        <taxon>Placobranchoidea</taxon>
        <taxon>Plakobranchidae</taxon>
        <taxon>Elysia</taxon>
    </lineage>
</organism>
<sequence>MWVVLLEAFGCAGVLSFIPQILAHVCFGLICKIYLSAGQNAGQKFNLATIIPRIVYSEKSKKTKKQFNLDYRQNLKDDQERYEAFKAAERERSRKNRANPKSAEKRAKQLEKQRERQRKYRERLAAEKQDKIQQRTTPKRTKAQQAKLATPKRTRAQQAKMADTRERNRVSALKMRQNYSSQKRSAVNMKRMQRYYAQKNKLNIEIEMSCNKMDLKV</sequence>
<dbReference type="Proteomes" id="UP000762676">
    <property type="component" value="Unassembled WGS sequence"/>
</dbReference>
<proteinExistence type="predicted"/>
<feature type="region of interest" description="Disordered" evidence="1">
    <location>
        <begin position="87"/>
        <end position="167"/>
    </location>
</feature>
<evidence type="ECO:0000256" key="1">
    <source>
        <dbReference type="SAM" id="MobiDB-lite"/>
    </source>
</evidence>
<dbReference type="AlphaFoldDB" id="A0AAV4ENR7"/>
<reference evidence="2 3" key="1">
    <citation type="journal article" date="2021" name="Elife">
        <title>Chloroplast acquisition without the gene transfer in kleptoplastic sea slugs, Plakobranchus ocellatus.</title>
        <authorList>
            <person name="Maeda T."/>
            <person name="Takahashi S."/>
            <person name="Yoshida T."/>
            <person name="Shimamura S."/>
            <person name="Takaki Y."/>
            <person name="Nagai Y."/>
            <person name="Toyoda A."/>
            <person name="Suzuki Y."/>
            <person name="Arimoto A."/>
            <person name="Ishii H."/>
            <person name="Satoh N."/>
            <person name="Nishiyama T."/>
            <person name="Hasebe M."/>
            <person name="Maruyama T."/>
            <person name="Minagawa J."/>
            <person name="Obokata J."/>
            <person name="Shigenobu S."/>
        </authorList>
    </citation>
    <scope>NUCLEOTIDE SEQUENCE [LARGE SCALE GENOMIC DNA]</scope>
</reference>
<evidence type="ECO:0000313" key="3">
    <source>
        <dbReference type="Proteomes" id="UP000762676"/>
    </source>
</evidence>
<accession>A0AAV4ENR7</accession>
<evidence type="ECO:0000313" key="2">
    <source>
        <dbReference type="EMBL" id="GFR62319.1"/>
    </source>
</evidence>
<name>A0AAV4ENR7_9GAST</name>
<dbReference type="EMBL" id="BMAT01003789">
    <property type="protein sequence ID" value="GFR62319.1"/>
    <property type="molecule type" value="Genomic_DNA"/>
</dbReference>
<gene>
    <name evidence="2" type="ORF">ElyMa_001868700</name>
</gene>
<protein>
    <submittedName>
        <fullName evidence="2">Uncharacterized protein</fullName>
    </submittedName>
</protein>